<dbReference type="OrthoDB" id="982633at2"/>
<evidence type="ECO:0008006" key="3">
    <source>
        <dbReference type="Google" id="ProtNLM"/>
    </source>
</evidence>
<reference evidence="2" key="1">
    <citation type="submission" date="2018-03" db="EMBL/GenBank/DDBJ databases">
        <title>Genome sequencing of Melaminivora sp. strain SC2-7.</title>
        <authorList>
            <person name="Kim S.-J."/>
            <person name="Heo J."/>
            <person name="Ahn J.-H."/>
            <person name="Kwon S.-W."/>
        </authorList>
    </citation>
    <scope>NUCLEOTIDE SEQUENCE [LARGE SCALE GENOMIC DNA]</scope>
    <source>
        <strain evidence="2">SC2-7</strain>
    </source>
</reference>
<dbReference type="PANTHER" id="PTHR41247">
    <property type="entry name" value="HTH-TYPE TRANSCRIPTIONAL REPRESSOR YCNK"/>
    <property type="match status" value="1"/>
</dbReference>
<organism evidence="1 2">
    <name type="scientific">Pulveribacter suum</name>
    <dbReference type="NCBI Taxonomy" id="2116657"/>
    <lineage>
        <taxon>Bacteria</taxon>
        <taxon>Pseudomonadati</taxon>
        <taxon>Pseudomonadota</taxon>
        <taxon>Betaproteobacteria</taxon>
        <taxon>Burkholderiales</taxon>
        <taxon>Comamonadaceae</taxon>
        <taxon>Pulveribacter</taxon>
    </lineage>
</organism>
<sequence>MPAHDAPTALASRRTWLTAAFVGTAGAVGALGWRQWQALAPATSAAILPGDDVCLVAPATPYDVASGLPLAAARPVPASARCPVCGMFPGRALDWAAQLIFESGDAHFFDSPLSLFMYLQHPERYSPGRAPQAVAAQYVTDASAGPGAWLDARSAWYVHGSSARGPMRAGNLPALATRAAAQAFAQRRGGRVLAYGEVDRPVIASLAGSGGHGAH</sequence>
<dbReference type="AlphaFoldDB" id="A0A2P1NMS8"/>
<dbReference type="SUPFAM" id="SSF160387">
    <property type="entry name" value="NosL/MerB-like"/>
    <property type="match status" value="1"/>
</dbReference>
<proteinExistence type="predicted"/>
<dbReference type="Gene3D" id="3.30.70.2050">
    <property type="match status" value="1"/>
</dbReference>
<dbReference type="EMBL" id="CP027792">
    <property type="protein sequence ID" value="AVP58351.1"/>
    <property type="molecule type" value="Genomic_DNA"/>
</dbReference>
<gene>
    <name evidence="1" type="ORF">C7H73_12210</name>
</gene>
<dbReference type="InterPro" id="IPR006311">
    <property type="entry name" value="TAT_signal"/>
</dbReference>
<dbReference type="Proteomes" id="UP000241829">
    <property type="component" value="Chromosome"/>
</dbReference>
<evidence type="ECO:0000313" key="2">
    <source>
        <dbReference type="Proteomes" id="UP000241829"/>
    </source>
</evidence>
<dbReference type="PROSITE" id="PS51318">
    <property type="entry name" value="TAT"/>
    <property type="match status" value="1"/>
</dbReference>
<name>A0A2P1NMS8_9BURK</name>
<protein>
    <recommendedName>
        <fullName evidence="3">Nitrous oxide reductase accessory protein NosL</fullName>
    </recommendedName>
</protein>
<dbReference type="KEGG" id="melm:C7H73_12210"/>
<dbReference type="RefSeq" id="WP_106846899.1">
    <property type="nucleotide sequence ID" value="NZ_CP027792.1"/>
</dbReference>
<accession>A0A2P1NMS8</accession>
<evidence type="ECO:0000313" key="1">
    <source>
        <dbReference type="EMBL" id="AVP58351.1"/>
    </source>
</evidence>
<dbReference type="Pfam" id="PF05573">
    <property type="entry name" value="NosL"/>
    <property type="match status" value="1"/>
</dbReference>
<dbReference type="PANTHER" id="PTHR41247:SF1">
    <property type="entry name" value="HTH-TYPE TRANSCRIPTIONAL REPRESSOR YCNK"/>
    <property type="match status" value="1"/>
</dbReference>
<dbReference type="InterPro" id="IPR008719">
    <property type="entry name" value="N2O_reductase_NosL"/>
</dbReference>
<keyword evidence="2" id="KW-1185">Reference proteome</keyword>